<dbReference type="AlphaFoldDB" id="A0A517L827"/>
<gene>
    <name evidence="3" type="ORF">FKW77_009331</name>
</gene>
<feature type="transmembrane region" description="Helical" evidence="1">
    <location>
        <begin position="103"/>
        <end position="124"/>
    </location>
</feature>
<feature type="transmembrane region" description="Helical" evidence="1">
    <location>
        <begin position="38"/>
        <end position="60"/>
    </location>
</feature>
<dbReference type="OrthoDB" id="405906at2759"/>
<sequence length="362" mass="41233">MADYGADHCRYVPLDQYQWSTIILPGKDPNSCVLPWNPVVYCTIAGFHAVAVSMALEINLQLLSTFRRWTTLYFWSLLAASWGVTILTISFDLTFFTRKPDGAQVLTGFGWVLMVTGFSLILYSRLHLVLYNRTQLHIILAIIILDAFLFHLPVIVSDYIKGARGARLYWIVSNMEIAFCTQEFFLSTLYTYLYWKLFRDASLKKEMTTTFCLLVCAQFAILATDIVLSVLLYRHLFLPRLMILPFTSALKIRIELLVLSRLADSGQHNEAIITRDLLQALSTGAATPQSPTKMSGSQIEEKWERRQEVSIWNADGPACPEIIRPPEVSQGLARAGIALTDRDSIENLERQYLGRCEYERPL</sequence>
<evidence type="ECO:0000313" key="4">
    <source>
        <dbReference type="Proteomes" id="UP000316270"/>
    </source>
</evidence>
<dbReference type="PANTHER" id="PTHR37013">
    <property type="entry name" value="INTEGRAL MEMBRANE PROTEIN (AFU_ORTHOLOGUE AFUA_1G05950)-RELATED"/>
    <property type="match status" value="1"/>
</dbReference>
<reference evidence="3 4" key="1">
    <citation type="submission" date="2019-07" db="EMBL/GenBank/DDBJ databases">
        <title>Finished genome of Venturia effusa.</title>
        <authorList>
            <person name="Young C.A."/>
            <person name="Cox M.P."/>
            <person name="Ganley A.R.D."/>
            <person name="David W.J."/>
        </authorList>
    </citation>
    <scope>NUCLEOTIDE SEQUENCE [LARGE SCALE GENOMIC DNA]</scope>
    <source>
        <strain evidence="4">albino</strain>
    </source>
</reference>
<keyword evidence="1" id="KW-0812">Transmembrane</keyword>
<dbReference type="Proteomes" id="UP000316270">
    <property type="component" value="Chromosome 6"/>
</dbReference>
<organism evidence="3 4">
    <name type="scientific">Venturia effusa</name>
    <dbReference type="NCBI Taxonomy" id="50376"/>
    <lineage>
        <taxon>Eukaryota</taxon>
        <taxon>Fungi</taxon>
        <taxon>Dikarya</taxon>
        <taxon>Ascomycota</taxon>
        <taxon>Pezizomycotina</taxon>
        <taxon>Dothideomycetes</taxon>
        <taxon>Pleosporomycetidae</taxon>
        <taxon>Venturiales</taxon>
        <taxon>Venturiaceae</taxon>
        <taxon>Venturia</taxon>
    </lineage>
</organism>
<keyword evidence="1" id="KW-0472">Membrane</keyword>
<protein>
    <recommendedName>
        <fullName evidence="2">DUF7703 domain-containing protein</fullName>
    </recommendedName>
</protein>
<feature type="transmembrane region" description="Helical" evidence="1">
    <location>
        <begin position="136"/>
        <end position="156"/>
    </location>
</feature>
<dbReference type="InterPro" id="IPR056120">
    <property type="entry name" value="DUF7703"/>
</dbReference>
<dbReference type="EMBL" id="CP042190">
    <property type="protein sequence ID" value="QDS71780.1"/>
    <property type="molecule type" value="Genomic_DNA"/>
</dbReference>
<name>A0A517L827_9PEZI</name>
<evidence type="ECO:0000259" key="2">
    <source>
        <dbReference type="Pfam" id="PF24802"/>
    </source>
</evidence>
<evidence type="ECO:0000313" key="3">
    <source>
        <dbReference type="EMBL" id="QDS71780.1"/>
    </source>
</evidence>
<feature type="transmembrane region" description="Helical" evidence="1">
    <location>
        <begin position="207"/>
        <end position="233"/>
    </location>
</feature>
<feature type="transmembrane region" description="Helical" evidence="1">
    <location>
        <begin position="168"/>
        <end position="195"/>
    </location>
</feature>
<keyword evidence="4" id="KW-1185">Reference proteome</keyword>
<dbReference type="STRING" id="50376.A0A517L827"/>
<dbReference type="Pfam" id="PF24802">
    <property type="entry name" value="DUF7703"/>
    <property type="match status" value="1"/>
</dbReference>
<accession>A0A517L827</accession>
<keyword evidence="1" id="KW-1133">Transmembrane helix</keyword>
<dbReference type="PANTHER" id="PTHR37013:SF4">
    <property type="entry name" value="INTEGRAL MEMBRANE PROTEIN"/>
    <property type="match status" value="1"/>
</dbReference>
<feature type="transmembrane region" description="Helical" evidence="1">
    <location>
        <begin position="72"/>
        <end position="91"/>
    </location>
</feature>
<evidence type="ECO:0000256" key="1">
    <source>
        <dbReference type="SAM" id="Phobius"/>
    </source>
</evidence>
<proteinExistence type="predicted"/>
<feature type="domain" description="DUF7703" evidence="2">
    <location>
        <begin position="45"/>
        <end position="262"/>
    </location>
</feature>